<name>A0A0R3WFW7_TAEAS</name>
<protein>
    <submittedName>
        <fullName evidence="2 4">Uncharacterized protein</fullName>
    </submittedName>
</protein>
<dbReference type="EMBL" id="UYRS01019447">
    <property type="protein sequence ID" value="VDK45339.1"/>
    <property type="molecule type" value="Genomic_DNA"/>
</dbReference>
<dbReference type="WBParaSite" id="TASK_0000976001-mRNA-1">
    <property type="protein sequence ID" value="TASK_0000976001-mRNA-1"/>
    <property type="gene ID" value="TASK_0000976001"/>
</dbReference>
<reference evidence="4" key="1">
    <citation type="submission" date="2017-02" db="UniProtKB">
        <authorList>
            <consortium name="WormBaseParasite"/>
        </authorList>
    </citation>
    <scope>IDENTIFICATION</scope>
</reference>
<reference evidence="2 3" key="2">
    <citation type="submission" date="2018-11" db="EMBL/GenBank/DDBJ databases">
        <authorList>
            <consortium name="Pathogen Informatics"/>
        </authorList>
    </citation>
    <scope>NUCLEOTIDE SEQUENCE [LARGE SCALE GENOMIC DNA]</scope>
</reference>
<accession>A0A0R3WFW7</accession>
<keyword evidence="3" id="KW-1185">Reference proteome</keyword>
<evidence type="ECO:0000313" key="2">
    <source>
        <dbReference type="EMBL" id="VDK45339.1"/>
    </source>
</evidence>
<dbReference type="AlphaFoldDB" id="A0A0R3WFW7"/>
<proteinExistence type="predicted"/>
<dbReference type="Proteomes" id="UP000282613">
    <property type="component" value="Unassembled WGS sequence"/>
</dbReference>
<evidence type="ECO:0000256" key="1">
    <source>
        <dbReference type="SAM" id="MobiDB-lite"/>
    </source>
</evidence>
<evidence type="ECO:0000313" key="3">
    <source>
        <dbReference type="Proteomes" id="UP000282613"/>
    </source>
</evidence>
<feature type="compositionally biased region" description="Gly residues" evidence="1">
    <location>
        <begin position="100"/>
        <end position="111"/>
    </location>
</feature>
<organism evidence="4">
    <name type="scientific">Taenia asiatica</name>
    <name type="common">Asian tapeworm</name>
    <dbReference type="NCBI Taxonomy" id="60517"/>
    <lineage>
        <taxon>Eukaryota</taxon>
        <taxon>Metazoa</taxon>
        <taxon>Spiralia</taxon>
        <taxon>Lophotrochozoa</taxon>
        <taxon>Platyhelminthes</taxon>
        <taxon>Cestoda</taxon>
        <taxon>Eucestoda</taxon>
        <taxon>Cyclophyllidea</taxon>
        <taxon>Taeniidae</taxon>
        <taxon>Taenia</taxon>
    </lineage>
</organism>
<sequence>MELKSTRPNLIVDVLIWYLHREDAFPTSSVPPIYFPCKRLLTTLKSFTFALAVTIDMDWRPLLMLSPRTPILNAPPLPSTAASPTQLDAEIKVVKHKAGGESGRVGSGEGGNEGEEDAEEFYGGGVAALLRKRGGSS</sequence>
<evidence type="ECO:0000313" key="4">
    <source>
        <dbReference type="WBParaSite" id="TASK_0000976001-mRNA-1"/>
    </source>
</evidence>
<feature type="region of interest" description="Disordered" evidence="1">
    <location>
        <begin position="98"/>
        <end position="118"/>
    </location>
</feature>
<gene>
    <name evidence="2" type="ORF">TASK_LOCUS9761</name>
</gene>